<evidence type="ECO:0000256" key="2">
    <source>
        <dbReference type="SAM" id="MobiDB-lite"/>
    </source>
</evidence>
<evidence type="ECO:0000313" key="4">
    <source>
        <dbReference type="Proteomes" id="UP000815677"/>
    </source>
</evidence>
<sequence length="788" mass="87145">YGAHREGLIWTNDEEDKPAPRPQIHLFPTSLVSAGQSGDTQHASYPLSPHASYDSAQLAGGIGDIHFYKRESAQAPTSPISSPTRHVILPHANSIPSLDDSVQLAGGGDDKNKLFISNLDTDKEKKDRDAADAHRRAPDRAAFRIPRPWDVQRPKFSSDDVEELVDFFESVDWIIELGHIRDEQERKRLLTSYLPVNKRDLWRNLGTYQAQSSYAEFRAELRSMYPELDDRENGTMAGLDELCQKYRGVDGTSEGRLKRFGWAFSVFVGKLQRAPSVLSNRNACKTYLGTLDSVFEARVREAIFLRNAALVALEPSGASRQNTRPRRKEDPISLSDVIRVAEFVARQTTTHPEKSYLKAASAPNPPIQLPPREQVQTKRTHQFGVASGDAKERSCANNGGLVSVFAGDINGTCIDGDERAAGRPGRRAGDAWKALAAETAATDGQLSPFENGIAEQRDETHESSSTWERISSSTDESTYRTLQNIPDECVSSANDAFALRSQMEQWPHLDSELLAGATGNGIAAVREEVLDKLGELRDEFLSIRVAFRASGPTDKVENSDLKMVNRDLGCLEDRNSRLEQALEDVRERMIDEFGTFRDELEAVESRGRIAEELRIAAAARVESAMADILGIVDEMRNESLDTISMLRDEFLSFKTRLGTASCPGHEAPNSGSAAFLQNWLRAERKLEKAAVDAKGPSLYLPLLTKKQKVALERATVKESGDASKKPRRGKGRGRRCDPRKSQTCGADRDCSLEARAAGSAIQTAENASVDLLGVYFFDEDSVDEDDES</sequence>
<dbReference type="EMBL" id="DF841199">
    <property type="protein sequence ID" value="GAT45396.1"/>
    <property type="molecule type" value="Genomic_DNA"/>
</dbReference>
<keyword evidence="4" id="KW-1185">Reference proteome</keyword>
<feature type="compositionally biased region" description="Low complexity" evidence="2">
    <location>
        <begin position="463"/>
        <end position="474"/>
    </location>
</feature>
<proteinExistence type="predicted"/>
<feature type="region of interest" description="Disordered" evidence="2">
    <location>
        <begin position="714"/>
        <end position="748"/>
    </location>
</feature>
<dbReference type="Proteomes" id="UP000815677">
    <property type="component" value="Unassembled WGS sequence"/>
</dbReference>
<name>A0ABQ0L2N5_MYCCL</name>
<evidence type="ECO:0000313" key="3">
    <source>
        <dbReference type="EMBL" id="GAT45396.1"/>
    </source>
</evidence>
<feature type="compositionally biased region" description="Basic and acidic residues" evidence="2">
    <location>
        <begin position="714"/>
        <end position="724"/>
    </location>
</feature>
<feature type="region of interest" description="Disordered" evidence="2">
    <location>
        <begin position="455"/>
        <end position="474"/>
    </location>
</feature>
<feature type="coiled-coil region" evidence="1">
    <location>
        <begin position="561"/>
        <end position="588"/>
    </location>
</feature>
<accession>A0ABQ0L2N5</accession>
<feature type="non-terminal residue" evidence="3">
    <location>
        <position position="1"/>
    </location>
</feature>
<evidence type="ECO:0008006" key="5">
    <source>
        <dbReference type="Google" id="ProtNLM"/>
    </source>
</evidence>
<reference evidence="3" key="1">
    <citation type="submission" date="2014-09" db="EMBL/GenBank/DDBJ databases">
        <title>Genome sequence of the luminous mushroom Mycena chlorophos for searching fungal bioluminescence genes.</title>
        <authorList>
            <person name="Tanaka Y."/>
            <person name="Kasuga D."/>
            <person name="Oba Y."/>
            <person name="Hase S."/>
            <person name="Sato K."/>
            <person name="Oba Y."/>
            <person name="Sakakibara Y."/>
        </authorList>
    </citation>
    <scope>NUCLEOTIDE SEQUENCE</scope>
</reference>
<feature type="region of interest" description="Disordered" evidence="2">
    <location>
        <begin position="1"/>
        <end position="21"/>
    </location>
</feature>
<protein>
    <recommendedName>
        <fullName evidence="5">Retrotransposon gag domain-containing protein</fullName>
    </recommendedName>
</protein>
<evidence type="ECO:0000256" key="1">
    <source>
        <dbReference type="SAM" id="Coils"/>
    </source>
</evidence>
<feature type="compositionally biased region" description="Basic and acidic residues" evidence="2">
    <location>
        <begin position="734"/>
        <end position="748"/>
    </location>
</feature>
<organism evidence="3 4">
    <name type="scientific">Mycena chlorophos</name>
    <name type="common">Agaric fungus</name>
    <name type="synonym">Agaricus chlorophos</name>
    <dbReference type="NCBI Taxonomy" id="658473"/>
    <lineage>
        <taxon>Eukaryota</taxon>
        <taxon>Fungi</taxon>
        <taxon>Dikarya</taxon>
        <taxon>Basidiomycota</taxon>
        <taxon>Agaricomycotina</taxon>
        <taxon>Agaricomycetes</taxon>
        <taxon>Agaricomycetidae</taxon>
        <taxon>Agaricales</taxon>
        <taxon>Marasmiineae</taxon>
        <taxon>Mycenaceae</taxon>
        <taxon>Mycena</taxon>
    </lineage>
</organism>
<gene>
    <name evidence="3" type="ORF">MCHLO_02977</name>
</gene>
<keyword evidence="1" id="KW-0175">Coiled coil</keyword>